<proteinExistence type="inferred from homology"/>
<dbReference type="PANTHER" id="PTHR10196">
    <property type="entry name" value="SUGAR KINASE"/>
    <property type="match status" value="1"/>
</dbReference>
<keyword evidence="11" id="KW-1185">Reference proteome</keyword>
<organism evidence="10 11">
    <name type="scientific">Kribbella lupini</name>
    <dbReference type="NCBI Taxonomy" id="291602"/>
    <lineage>
        <taxon>Bacteria</taxon>
        <taxon>Bacillati</taxon>
        <taxon>Actinomycetota</taxon>
        <taxon>Actinomycetes</taxon>
        <taxon>Propionibacteriales</taxon>
        <taxon>Kribbellaceae</taxon>
        <taxon>Kribbella</taxon>
    </lineage>
</organism>
<comment type="caution">
    <text evidence="10">The sequence shown here is derived from an EMBL/GenBank/DDBJ whole genome shotgun (WGS) entry which is preliminary data.</text>
</comment>
<evidence type="ECO:0000256" key="3">
    <source>
        <dbReference type="ARBA" id="ARBA00022741"/>
    </source>
</evidence>
<dbReference type="InterPro" id="IPR000577">
    <property type="entry name" value="Carb_kinase_FGGY"/>
</dbReference>
<keyword evidence="3" id="KW-0547">Nucleotide-binding</keyword>
<dbReference type="CDD" id="cd07769">
    <property type="entry name" value="ASKHA_NBD_FGGY_GK"/>
    <property type="match status" value="1"/>
</dbReference>
<dbReference type="PIRSF" id="PIRSF000538">
    <property type="entry name" value="GlpK"/>
    <property type="match status" value="1"/>
</dbReference>
<evidence type="ECO:0000256" key="6">
    <source>
        <dbReference type="ARBA" id="ARBA00043149"/>
    </source>
</evidence>
<feature type="domain" description="Carbohydrate kinase FGGY C-terminal" evidence="9">
    <location>
        <begin position="247"/>
        <end position="423"/>
    </location>
</feature>
<evidence type="ECO:0000256" key="5">
    <source>
        <dbReference type="ARBA" id="ARBA00022840"/>
    </source>
</evidence>
<dbReference type="InterPro" id="IPR018484">
    <property type="entry name" value="FGGY_N"/>
</dbReference>
<dbReference type="EMBL" id="BAAANC010000003">
    <property type="protein sequence ID" value="GAA1546104.1"/>
    <property type="molecule type" value="Genomic_DNA"/>
</dbReference>
<dbReference type="Gene3D" id="3.30.420.40">
    <property type="match status" value="2"/>
</dbReference>
<evidence type="ECO:0000256" key="4">
    <source>
        <dbReference type="ARBA" id="ARBA00022777"/>
    </source>
</evidence>
<dbReference type="Pfam" id="PF02782">
    <property type="entry name" value="FGGY_C"/>
    <property type="match status" value="1"/>
</dbReference>
<dbReference type="PROSITE" id="PS00445">
    <property type="entry name" value="FGGY_KINASES_2"/>
    <property type="match status" value="1"/>
</dbReference>
<evidence type="ECO:0000256" key="7">
    <source>
        <dbReference type="RuleBase" id="RU003733"/>
    </source>
</evidence>
<protein>
    <recommendedName>
        <fullName evidence="6">ATP:glycerol 3-phosphotransferase</fullName>
    </recommendedName>
</protein>
<name>A0ABP4MK67_9ACTN</name>
<reference evidence="11" key="1">
    <citation type="journal article" date="2019" name="Int. J. Syst. Evol. Microbiol.">
        <title>The Global Catalogue of Microorganisms (GCM) 10K type strain sequencing project: providing services to taxonomists for standard genome sequencing and annotation.</title>
        <authorList>
            <consortium name="The Broad Institute Genomics Platform"/>
            <consortium name="The Broad Institute Genome Sequencing Center for Infectious Disease"/>
            <person name="Wu L."/>
            <person name="Ma J."/>
        </authorList>
    </citation>
    <scope>NUCLEOTIDE SEQUENCE [LARGE SCALE GENOMIC DNA]</scope>
    <source>
        <strain evidence="11">JCM 14303</strain>
    </source>
</reference>
<dbReference type="Pfam" id="PF00370">
    <property type="entry name" value="FGGY_N"/>
    <property type="match status" value="1"/>
</dbReference>
<feature type="domain" description="Carbohydrate kinase FGGY N-terminal" evidence="8">
    <location>
        <begin position="5"/>
        <end position="237"/>
    </location>
</feature>
<sequence length="473" mass="49060">MVAAVLAIDQGTTNTKAVLVDASGAVLASGSAPVGLSTPRPGWVEQDADELWASVLAAVASCLTPSAEIVGIALSTQRESIIGWDRRTGSAVGPVIGWQDVRTASWCSSLPASVDDLVRRRTGLRVDAMFSAPKLRWLLDETSADRVGTIDSWLVHRLTGGREHLIEAGNASRTLLYDVVDLAWSFELLDAFGIPVAVLPEVRPSDAGFGVTSGVPGLADGIPIVAVLADSHAAMYGQGCVRAGLVKATYGTGSSVMTPVDSFATDGCTLAWLTDRPTYALEGNIVSSGAALAWTASLLGLADVGALVELAATVPSAEGVTLVPAFAGLGAPHWDREARAALSGMSSSTTRAHIARAAVDAVAHQICDITETLSVMQRLRADGGATVSALLMQTQADLLGRPVEVADVPELSALGAAELAWTALGQPTGWAERRTYRTFEPGSNAGRDDRRTEWAAAVASVTAGARDASTGRR</sequence>
<dbReference type="InterPro" id="IPR018483">
    <property type="entry name" value="Carb_kinase_FGGY_CS"/>
</dbReference>
<dbReference type="PROSITE" id="PS00933">
    <property type="entry name" value="FGGY_KINASES_1"/>
    <property type="match status" value="1"/>
</dbReference>
<evidence type="ECO:0000313" key="10">
    <source>
        <dbReference type="EMBL" id="GAA1546104.1"/>
    </source>
</evidence>
<comment type="similarity">
    <text evidence="1 7">Belongs to the FGGY kinase family.</text>
</comment>
<evidence type="ECO:0000313" key="11">
    <source>
        <dbReference type="Proteomes" id="UP001500363"/>
    </source>
</evidence>
<keyword evidence="2 7" id="KW-0808">Transferase</keyword>
<dbReference type="InterPro" id="IPR018485">
    <property type="entry name" value="FGGY_C"/>
</dbReference>
<dbReference type="InterPro" id="IPR043129">
    <property type="entry name" value="ATPase_NBD"/>
</dbReference>
<evidence type="ECO:0000259" key="9">
    <source>
        <dbReference type="Pfam" id="PF02782"/>
    </source>
</evidence>
<evidence type="ECO:0000259" key="8">
    <source>
        <dbReference type="Pfam" id="PF00370"/>
    </source>
</evidence>
<accession>A0ABP4MK67</accession>
<evidence type="ECO:0000256" key="1">
    <source>
        <dbReference type="ARBA" id="ARBA00009156"/>
    </source>
</evidence>
<dbReference type="Proteomes" id="UP001500363">
    <property type="component" value="Unassembled WGS sequence"/>
</dbReference>
<dbReference type="PANTHER" id="PTHR10196:SF69">
    <property type="entry name" value="GLYCEROL KINASE"/>
    <property type="match status" value="1"/>
</dbReference>
<dbReference type="GO" id="GO:0016301">
    <property type="term" value="F:kinase activity"/>
    <property type="evidence" value="ECO:0007669"/>
    <property type="project" value="UniProtKB-KW"/>
</dbReference>
<gene>
    <name evidence="10" type="ORF">GCM10009741_57050</name>
</gene>
<dbReference type="SUPFAM" id="SSF53067">
    <property type="entry name" value="Actin-like ATPase domain"/>
    <property type="match status" value="2"/>
</dbReference>
<keyword evidence="4 7" id="KW-0418">Kinase</keyword>
<evidence type="ECO:0000256" key="2">
    <source>
        <dbReference type="ARBA" id="ARBA00022679"/>
    </source>
</evidence>
<dbReference type="RefSeq" id="WP_344179636.1">
    <property type="nucleotide sequence ID" value="NZ_BAAANC010000003.1"/>
</dbReference>
<keyword evidence="5" id="KW-0067">ATP-binding</keyword>